<dbReference type="InterPro" id="IPR051104">
    <property type="entry name" value="FAD_monoxygenase"/>
</dbReference>
<evidence type="ECO:0000256" key="3">
    <source>
        <dbReference type="ARBA" id="ARBA00023002"/>
    </source>
</evidence>
<dbReference type="SUPFAM" id="SSF54373">
    <property type="entry name" value="FAD-linked reductases, C-terminal domain"/>
    <property type="match status" value="1"/>
</dbReference>
<proteinExistence type="predicted"/>
<keyword evidence="1" id="KW-0285">Flavoprotein</keyword>
<organism evidence="4 5">
    <name type="scientific">Lecanosticta acicola</name>
    <dbReference type="NCBI Taxonomy" id="111012"/>
    <lineage>
        <taxon>Eukaryota</taxon>
        <taxon>Fungi</taxon>
        <taxon>Dikarya</taxon>
        <taxon>Ascomycota</taxon>
        <taxon>Pezizomycotina</taxon>
        <taxon>Dothideomycetes</taxon>
        <taxon>Dothideomycetidae</taxon>
        <taxon>Mycosphaerellales</taxon>
        <taxon>Mycosphaerellaceae</taxon>
        <taxon>Lecanosticta</taxon>
    </lineage>
</organism>
<keyword evidence="5" id="KW-1185">Reference proteome</keyword>
<dbReference type="EMBL" id="CAVMBE010000055">
    <property type="protein sequence ID" value="CAK4031947.1"/>
    <property type="molecule type" value="Genomic_DNA"/>
</dbReference>
<evidence type="ECO:0000313" key="5">
    <source>
        <dbReference type="Proteomes" id="UP001296104"/>
    </source>
</evidence>
<reference evidence="4" key="1">
    <citation type="submission" date="2023-11" db="EMBL/GenBank/DDBJ databases">
        <authorList>
            <person name="Alioto T."/>
            <person name="Alioto T."/>
            <person name="Gomez Garrido J."/>
        </authorList>
    </citation>
    <scope>NUCLEOTIDE SEQUENCE</scope>
</reference>
<dbReference type="PANTHER" id="PTHR46720">
    <property type="entry name" value="HYDROXYLASE, PUTATIVE (AFU_ORTHOLOGUE AFUA_3G01460)-RELATED"/>
    <property type="match status" value="1"/>
</dbReference>
<sequence>MSAQGKLIDVVIGGIAGLTTADQLQKYPHVNVQIYESAHKFGEVGDGAVLGPNSQSVMSRTDHRIKEGYDRRAAFDENPPDENGLYPWITLVKGQAPHIGEQVIQFKHKEKSSTIQRAHFLNELVKLIDMDRAHFGKRLDRIYETDDKISPIILHCKNRTTATADVVIGADGIHADIRKHVLGPQDPGADALFTGTVRYRATVPFKKAEEKLGKFEQSPGQLCGTGGSVFGFPLSNTTLYYIGVTVSNNGPWQQDKWAVHVNLDDTTKQFSDWDDYTRKIVELLPTDGSTMAWSVWEMPPASTYFKGRVVITEEIKDAGERSTALPN</sequence>
<evidence type="ECO:0000256" key="2">
    <source>
        <dbReference type="ARBA" id="ARBA00022827"/>
    </source>
</evidence>
<dbReference type="GO" id="GO:0044550">
    <property type="term" value="P:secondary metabolite biosynthetic process"/>
    <property type="evidence" value="ECO:0007669"/>
    <property type="project" value="TreeGrafter"/>
</dbReference>
<gene>
    <name evidence="4" type="ORF">LECACI_7A007105</name>
</gene>
<keyword evidence="3" id="KW-0560">Oxidoreductase</keyword>
<dbReference type="GO" id="GO:0016491">
    <property type="term" value="F:oxidoreductase activity"/>
    <property type="evidence" value="ECO:0007669"/>
    <property type="project" value="UniProtKB-KW"/>
</dbReference>
<evidence type="ECO:0000313" key="4">
    <source>
        <dbReference type="EMBL" id="CAK4031947.1"/>
    </source>
</evidence>
<protein>
    <submittedName>
        <fullName evidence="4">Mannitol 1-phosphate dehydrogenase</fullName>
    </submittedName>
</protein>
<dbReference type="SUPFAM" id="SSF51905">
    <property type="entry name" value="FAD/NAD(P)-binding domain"/>
    <property type="match status" value="1"/>
</dbReference>
<name>A0AAI8Z3U3_9PEZI</name>
<dbReference type="PANTHER" id="PTHR46720:SF3">
    <property type="entry name" value="FAD-BINDING DOMAIN-CONTAINING PROTEIN-RELATED"/>
    <property type="match status" value="1"/>
</dbReference>
<comment type="caution">
    <text evidence="4">The sequence shown here is derived from an EMBL/GenBank/DDBJ whole genome shotgun (WGS) entry which is preliminary data.</text>
</comment>
<dbReference type="Proteomes" id="UP001296104">
    <property type="component" value="Unassembled WGS sequence"/>
</dbReference>
<dbReference type="Gene3D" id="3.50.50.60">
    <property type="entry name" value="FAD/NAD(P)-binding domain"/>
    <property type="match status" value="1"/>
</dbReference>
<evidence type="ECO:0000256" key="1">
    <source>
        <dbReference type="ARBA" id="ARBA00022630"/>
    </source>
</evidence>
<keyword evidence="2" id="KW-0274">FAD</keyword>
<dbReference type="InterPro" id="IPR036188">
    <property type="entry name" value="FAD/NAD-bd_sf"/>
</dbReference>
<dbReference type="AlphaFoldDB" id="A0AAI8Z3U3"/>
<accession>A0AAI8Z3U3</accession>